<dbReference type="CDD" id="cd01677">
    <property type="entry name" value="PFL2_DhaB_BssA"/>
    <property type="match status" value="1"/>
</dbReference>
<dbReference type="GO" id="GO:0016746">
    <property type="term" value="F:acyltransferase activity"/>
    <property type="evidence" value="ECO:0007669"/>
    <property type="project" value="UniProtKB-KW"/>
</dbReference>
<evidence type="ECO:0000313" key="8">
    <source>
        <dbReference type="Proteomes" id="UP000078224"/>
    </source>
</evidence>
<dbReference type="OrthoDB" id="9803969at2"/>
<comment type="catalytic activity">
    <reaction evidence="3">
        <text>choline = trimethylamine + acetaldehyde</text>
        <dbReference type="Rhea" id="RHEA:35095"/>
        <dbReference type="ChEBI" id="CHEBI:15343"/>
        <dbReference type="ChEBI" id="CHEBI:15354"/>
        <dbReference type="ChEBI" id="CHEBI:58389"/>
        <dbReference type="EC" id="4.3.99.4"/>
    </reaction>
</comment>
<dbReference type="HAMAP" id="MF_02058">
    <property type="entry name" value="Choline_CutC"/>
    <property type="match status" value="1"/>
</dbReference>
<dbReference type="EMBL" id="LXEW01000024">
    <property type="protein sequence ID" value="OAT52186.1"/>
    <property type="molecule type" value="Genomic_DNA"/>
</dbReference>
<dbReference type="Gene3D" id="3.20.70.20">
    <property type="match status" value="2"/>
</dbReference>
<proteinExistence type="inferred from homology"/>
<dbReference type="Pfam" id="PF01228">
    <property type="entry name" value="Gly_radical"/>
    <property type="match status" value="1"/>
</dbReference>
<keyword evidence="2 3" id="KW-0456">Lyase</keyword>
<dbReference type="AlphaFoldDB" id="A0A1B7JWB3"/>
<protein>
    <recommendedName>
        <fullName evidence="3">Choline trimethylamine-lyase</fullName>
        <shortName evidence="3">Choline TMA-lyase</shortName>
        <ecNumber evidence="3">4.3.99.4</ecNumber>
    </recommendedName>
    <alternativeName>
        <fullName evidence="3">Choline utilization protein C</fullName>
    </alternativeName>
</protein>
<feature type="domain" description="Glycine radical" evidence="5">
    <location>
        <begin position="1022"/>
        <end position="1143"/>
    </location>
</feature>
<dbReference type="PROSITE" id="PS51149">
    <property type="entry name" value="GLY_RADICAL_2"/>
    <property type="match status" value="1"/>
</dbReference>
<feature type="active site" description="Proton acceptor" evidence="3">
    <location>
        <position position="788"/>
    </location>
</feature>
<dbReference type="PROSITE" id="PS51554">
    <property type="entry name" value="PFL"/>
    <property type="match status" value="2"/>
</dbReference>
<dbReference type="PANTHER" id="PTHR43641">
    <property type="entry name" value="FORMATE ACETYLTRANSFERASE 3-RELATED"/>
    <property type="match status" value="1"/>
</dbReference>
<evidence type="ECO:0000256" key="3">
    <source>
        <dbReference type="HAMAP-Rule" id="MF_02058"/>
    </source>
</evidence>
<feature type="domain" description="PFL" evidence="6">
    <location>
        <begin position="357"/>
        <end position="1015"/>
    </location>
</feature>
<dbReference type="InterPro" id="IPR051215">
    <property type="entry name" value="GRE"/>
</dbReference>
<evidence type="ECO:0000256" key="4">
    <source>
        <dbReference type="PROSITE-ProRule" id="PRU00493"/>
    </source>
</evidence>
<dbReference type="PROSITE" id="PS00850">
    <property type="entry name" value="GLY_RADICAL_1"/>
    <property type="match status" value="1"/>
</dbReference>
<evidence type="ECO:0000259" key="6">
    <source>
        <dbReference type="PROSITE" id="PS51554"/>
    </source>
</evidence>
<dbReference type="Proteomes" id="UP000078224">
    <property type="component" value="Unassembled WGS sequence"/>
</dbReference>
<feature type="active site" description="Cysteine radical intermediate" evidence="3">
    <location>
        <position position="786"/>
    </location>
</feature>
<comment type="pathway">
    <text evidence="3">Amine and polyamine metabolism; choline degradation.</text>
</comment>
<keyword evidence="1 3" id="KW-0556">Organic radical</keyword>
<dbReference type="RefSeq" id="WP_068908332.1">
    <property type="nucleotide sequence ID" value="NZ_LXEW01000024.1"/>
</dbReference>
<comment type="caution">
    <text evidence="7">The sequence shown here is derived from an EMBL/GenBank/DDBJ whole genome shotgun (WGS) entry which is preliminary data.</text>
</comment>
<evidence type="ECO:0000256" key="1">
    <source>
        <dbReference type="ARBA" id="ARBA00022818"/>
    </source>
</evidence>
<dbReference type="NCBIfam" id="TIGR04394">
    <property type="entry name" value="choline_CutC"/>
    <property type="match status" value="1"/>
</dbReference>
<dbReference type="InterPro" id="IPR001150">
    <property type="entry name" value="Gly_radical"/>
</dbReference>
<dbReference type="Pfam" id="PF02901">
    <property type="entry name" value="PFL-like"/>
    <property type="match status" value="2"/>
</dbReference>
<keyword evidence="8" id="KW-1185">Reference proteome</keyword>
<comment type="similarity">
    <text evidence="3">Belongs to the glycyl radical enzyme (GRE) family. CutC subfamily.</text>
</comment>
<gene>
    <name evidence="3" type="primary">cutC</name>
    <name evidence="7" type="ORF">M998_1600</name>
</gene>
<evidence type="ECO:0000256" key="2">
    <source>
        <dbReference type="ARBA" id="ARBA00023239"/>
    </source>
</evidence>
<dbReference type="EC" id="4.3.99.4" evidence="3"/>
<dbReference type="PANTHER" id="PTHR43641:SF2">
    <property type="entry name" value="DEHYDRATASE YBIW-RELATED"/>
    <property type="match status" value="1"/>
</dbReference>
<organism evidence="7 8">
    <name type="scientific">Providencia heimbachae ATCC 35613</name>
    <dbReference type="NCBI Taxonomy" id="1354272"/>
    <lineage>
        <taxon>Bacteria</taxon>
        <taxon>Pseudomonadati</taxon>
        <taxon>Pseudomonadota</taxon>
        <taxon>Gammaproteobacteria</taxon>
        <taxon>Enterobacterales</taxon>
        <taxon>Morganellaceae</taxon>
        <taxon>Providencia</taxon>
    </lineage>
</organism>
<dbReference type="InterPro" id="IPR004184">
    <property type="entry name" value="PFL_dom"/>
</dbReference>
<name>A0A1B7JWB3_9GAMM</name>
<feature type="modified residue" description="Glycine radical" evidence="3 4">
    <location>
        <position position="1118"/>
    </location>
</feature>
<sequence>MAKYALTPRVKMLAERLSARNSSIITERANILEALGNQLTGVPQAIKPAQRFYEFIRNFPAFIGQDELIIGSQSSTPRGAIFHTENEIHSGSIYEFLAGDSAIAAPDYLTVLNVGFVAIKGQLENRVRNIGSAVSRNSIDEANNCRSAIYACDAAISFAQSLSAKAESMAASESNQYRRAELLDSAAVLRNVPANPAQTFKEACQAFYLLQLILHLENGSYAVNPMGFDKAVYPFYQRDIEQGRLTQSQAYEIVESLWLKLAELSEVRSTKVIDGYPMFDALTQGVYINDPRLCINELSAMLLSANENISALNGGLKVRLYSGQASTQPQYAAPQAGYVTPSVAQDNDVKVMEGLTPRLQRLRSRYLEARPSVSIYRALAFTEVAKSNPGLPTILLRAKAFRRACETAPILIQAEELIVGHPCGKPRAGAFSPDIAWRWVVEELDTMGTRPQDPFYVSEEDKKVIREEIAPFWENRSLDEICEAQYREAGVWEFSGETFVSDLSYHQINGGGDTCPGYDVLLFTKGMNGIKADAQAHLANLSMENPEDIDRIYFYKASIETCEGVVAYAHRIAERARELAAKETDQKRREELLTIAEVNQNVPANPPTTLQEALQSIWTIESLFEIEENQTGLSLGRVDQYCLPMYENDIKTGRLTQDQALEMMQAFIIKCAELMWMSSELGAKYFAGYQPFINLTVGGQKRSGGDACNELTYLIMDAVRFVKVYQPSLACRIHNQSPQKYMEKIVEVVKAGMGFPACHFDDSHIKMMLRKGFDFEDARDYCLMGCVEPQKSGRIYQWTSTGYTQWPIAIEFVLNRGRMVLFDSYQGLDTGDLRDLKTFEDFDNAVKAQIAHIVRLSAIGTVISQRVHRDVAPKPLMSLFVEGCMEQGKDVAAGGAMVNHGPGLIFSGLATYVDSIAAIRKLVYEEGRYTLEQVRDGLLANFEGYEELRRDCLNAPKFGNDDNYVDQYALDITEWTERECRQYKMLYSTLSHGTLSISNNTPIGELTAATPNGRLAWMPLSDGISPTQGADKQGPTAIIKSISKMNVETMNIGMVHNFKFLKGLLDTPEGCHGLITLLRTASILGNGQMQFSYVDNEMLKKAQQEPEKYRDLIVRVAGYSAYFVELCKEVQDEIISRTVIEKF</sequence>
<comment type="function">
    <text evidence="3">Glycine radical enzyme that catalyzes the cleavage of a C-N bond in choline, producing trimethylamine (TMA) and acetaldehyde.</text>
</comment>
<keyword evidence="7" id="KW-0012">Acyltransferase</keyword>
<accession>A0A1B7JWB3</accession>
<reference evidence="7 8" key="1">
    <citation type="submission" date="2016-04" db="EMBL/GenBank/DDBJ databases">
        <title>ATOL: Assembling a taxonomically balanced genome-scale reconstruction of the evolutionary history of the Enterobacteriaceae.</title>
        <authorList>
            <person name="Plunkett G.III."/>
            <person name="Neeno-Eckwall E.C."/>
            <person name="Glasner J.D."/>
            <person name="Perna N.T."/>
        </authorList>
    </citation>
    <scope>NUCLEOTIDE SEQUENCE [LARGE SCALE GENOMIC DNA]</scope>
    <source>
        <strain evidence="7 8">ATCC 35613</strain>
    </source>
</reference>
<comment type="PTM">
    <text evidence="3">Requires the activating protein CutD to generate the key active site glycyl radical on Gly-1118 that is involved in catalysis.</text>
</comment>
<dbReference type="UniPathway" id="UPA01069"/>
<evidence type="ECO:0000259" key="5">
    <source>
        <dbReference type="PROSITE" id="PS51149"/>
    </source>
</evidence>
<evidence type="ECO:0000313" key="7">
    <source>
        <dbReference type="EMBL" id="OAT52186.1"/>
    </source>
</evidence>
<dbReference type="GO" id="GO:0042426">
    <property type="term" value="P:choline catabolic process"/>
    <property type="evidence" value="ECO:0007669"/>
    <property type="project" value="UniProtKB-UniRule"/>
</dbReference>
<dbReference type="SUPFAM" id="SSF51998">
    <property type="entry name" value="PFL-like glycyl radical enzymes"/>
    <property type="match status" value="2"/>
</dbReference>
<dbReference type="InterPro" id="IPR030897">
    <property type="entry name" value="Choline_CutC"/>
</dbReference>
<keyword evidence="7" id="KW-0670">Pyruvate</keyword>
<dbReference type="PATRIC" id="fig|1354272.4.peg.1627"/>
<feature type="domain" description="PFL" evidence="6">
    <location>
        <begin position="8"/>
        <end position="313"/>
    </location>
</feature>
<dbReference type="GO" id="GO:0120525">
    <property type="term" value="F:choline trimethylamine lyase activity"/>
    <property type="evidence" value="ECO:0007669"/>
    <property type="project" value="UniProtKB-EC"/>
</dbReference>
<dbReference type="GO" id="GO:0005829">
    <property type="term" value="C:cytosol"/>
    <property type="evidence" value="ECO:0007669"/>
    <property type="project" value="TreeGrafter"/>
</dbReference>
<dbReference type="InterPro" id="IPR019777">
    <property type="entry name" value="Form_AcTrfase_GR_CS"/>
</dbReference>
<keyword evidence="7" id="KW-0808">Transferase</keyword>